<reference evidence="2" key="1">
    <citation type="journal article" date="2012" name="Nature">
        <title>The tomato genome sequence provides insights into fleshy fruit evolution.</title>
        <authorList>
            <consortium name="Tomato Genome Consortium"/>
        </authorList>
    </citation>
    <scope>NUCLEOTIDE SEQUENCE [LARGE SCALE GENOMIC DNA]</scope>
    <source>
        <strain evidence="2">cv. Heinz 1706</strain>
    </source>
</reference>
<reference evidence="2" key="2">
    <citation type="submission" date="2019-01" db="UniProtKB">
        <authorList>
            <consortium name="EnsemblPlants"/>
        </authorList>
    </citation>
    <scope>IDENTIFICATION</scope>
    <source>
        <strain evidence="2">cv. Heinz 1706</strain>
    </source>
</reference>
<dbReference type="AlphaFoldDB" id="A0A3Q7HNQ8"/>
<sequence length="77" mass="9489">MRYESIPQSLDLAYNNLLFDLLIILFGFSKCRLNLRSQCDQFYMIYGNRTNNKCKAHILKLWFRFHYFFQKKCDKTY</sequence>
<evidence type="ECO:0000313" key="3">
    <source>
        <dbReference type="Proteomes" id="UP000004994"/>
    </source>
</evidence>
<dbReference type="Gramene" id="Solyc08g047880.1.1">
    <property type="protein sequence ID" value="Solyc08g047880.1.1.1"/>
    <property type="gene ID" value="Solyc08g047880.1"/>
</dbReference>
<accession>A0A3Q7HNQ8</accession>
<name>A0A3Q7HNQ8_SOLLC</name>
<evidence type="ECO:0000313" key="2">
    <source>
        <dbReference type="EnsemblPlants" id="Solyc08g047880.1.1.1"/>
    </source>
</evidence>
<keyword evidence="3" id="KW-1185">Reference proteome</keyword>
<dbReference type="PaxDb" id="4081-Solyc08g047880.1.1"/>
<evidence type="ECO:0000256" key="1">
    <source>
        <dbReference type="SAM" id="Phobius"/>
    </source>
</evidence>
<dbReference type="EnsemblPlants" id="Solyc08g047880.1.1">
    <property type="protein sequence ID" value="Solyc08g047880.1.1.1"/>
    <property type="gene ID" value="Solyc08g047880.1"/>
</dbReference>
<keyword evidence="1" id="KW-1133">Transmembrane helix</keyword>
<protein>
    <submittedName>
        <fullName evidence="2">Uncharacterized protein</fullName>
    </submittedName>
</protein>
<dbReference type="InParanoid" id="A0A3Q7HNQ8"/>
<feature type="transmembrane region" description="Helical" evidence="1">
    <location>
        <begin position="12"/>
        <end position="28"/>
    </location>
</feature>
<dbReference type="Proteomes" id="UP000004994">
    <property type="component" value="Chromosome 8"/>
</dbReference>
<proteinExistence type="predicted"/>
<organism evidence="2">
    <name type="scientific">Solanum lycopersicum</name>
    <name type="common">Tomato</name>
    <name type="synonym">Lycopersicon esculentum</name>
    <dbReference type="NCBI Taxonomy" id="4081"/>
    <lineage>
        <taxon>Eukaryota</taxon>
        <taxon>Viridiplantae</taxon>
        <taxon>Streptophyta</taxon>
        <taxon>Embryophyta</taxon>
        <taxon>Tracheophyta</taxon>
        <taxon>Spermatophyta</taxon>
        <taxon>Magnoliopsida</taxon>
        <taxon>eudicotyledons</taxon>
        <taxon>Gunneridae</taxon>
        <taxon>Pentapetalae</taxon>
        <taxon>asterids</taxon>
        <taxon>lamiids</taxon>
        <taxon>Solanales</taxon>
        <taxon>Solanaceae</taxon>
        <taxon>Solanoideae</taxon>
        <taxon>Solaneae</taxon>
        <taxon>Solanum</taxon>
        <taxon>Solanum subgen. Lycopersicon</taxon>
    </lineage>
</organism>
<keyword evidence="1" id="KW-0472">Membrane</keyword>
<keyword evidence="1" id="KW-0812">Transmembrane</keyword>